<organism evidence="2 3">
    <name type="scientific">Methylorubrum extorquens (strain ATCC 14718 / DSM 1338 / JCM 2805 / NCIMB 9133 / AM1)</name>
    <name type="common">Methylobacterium extorquens</name>
    <dbReference type="NCBI Taxonomy" id="272630"/>
    <lineage>
        <taxon>Bacteria</taxon>
        <taxon>Pseudomonadati</taxon>
        <taxon>Pseudomonadota</taxon>
        <taxon>Alphaproteobacteria</taxon>
        <taxon>Hyphomicrobiales</taxon>
        <taxon>Methylobacteriaceae</taxon>
        <taxon>Methylorubrum</taxon>
    </lineage>
</organism>
<evidence type="ECO:0000313" key="2">
    <source>
        <dbReference type="EMBL" id="ACS41694.1"/>
    </source>
</evidence>
<feature type="region of interest" description="Disordered" evidence="1">
    <location>
        <begin position="1"/>
        <end position="26"/>
    </location>
</feature>
<reference evidence="2 3" key="1">
    <citation type="journal article" date="2009" name="PLoS ONE">
        <title>Methylobacterium genome sequences: a reference blueprint to investigate microbial metabolism of C1 compounds from natural and industrial sources.</title>
        <authorList>
            <person name="Vuilleumier S."/>
            <person name="Chistoserdova L."/>
            <person name="Lee M.-C."/>
            <person name="Bringel F."/>
            <person name="Lajus A."/>
            <person name="Zhou Y."/>
            <person name="Gourion B."/>
            <person name="Barbe V."/>
            <person name="Chang J."/>
            <person name="Cruveiller S."/>
            <person name="Dossat C."/>
            <person name="Gillett W."/>
            <person name="Gruffaz C."/>
            <person name="Haugen E."/>
            <person name="Hourcade E."/>
            <person name="Levy R."/>
            <person name="Mangenot S."/>
            <person name="Muller E."/>
            <person name="Nadalig T."/>
            <person name="Pagni M."/>
            <person name="Penny C."/>
            <person name="Peyraud R."/>
            <person name="Robinson D.G."/>
            <person name="Roche D."/>
            <person name="Rouy Z."/>
            <person name="Saenampechek C."/>
            <person name="Salvignol G."/>
            <person name="Vallenet D."/>
            <person name="Wu Z."/>
            <person name="Marx C.J."/>
            <person name="Vorholt J.A."/>
            <person name="Olson M.V."/>
            <person name="Kaul R."/>
            <person name="Weissenbach J."/>
            <person name="Medigue C."/>
            <person name="Lidstrom M.E."/>
        </authorList>
    </citation>
    <scope>NUCLEOTIDE SEQUENCE [LARGE SCALE GENOMIC DNA]</scope>
    <source>
        <strain evidence="3">ATCC 14718 / DSM 1338 / JCM 2805 / NCIMB 9133 / AM1</strain>
    </source>
</reference>
<dbReference type="AlphaFoldDB" id="C5B193"/>
<accession>C5B193</accession>
<dbReference type="EMBL" id="CP001510">
    <property type="protein sequence ID" value="ACS41694.1"/>
    <property type="molecule type" value="Genomic_DNA"/>
</dbReference>
<protein>
    <submittedName>
        <fullName evidence="2">Uncharacterized protein</fullName>
    </submittedName>
</protein>
<dbReference type="Proteomes" id="UP000009081">
    <property type="component" value="Chromosome"/>
</dbReference>
<name>C5B193_METEA</name>
<keyword evidence="3" id="KW-1185">Reference proteome</keyword>
<proteinExistence type="predicted"/>
<evidence type="ECO:0000256" key="1">
    <source>
        <dbReference type="SAM" id="MobiDB-lite"/>
    </source>
</evidence>
<dbReference type="HOGENOM" id="CLU_2465462_0_0_5"/>
<gene>
    <name evidence="2" type="ordered locus">MexAM1_META1p4020</name>
</gene>
<evidence type="ECO:0000313" key="3">
    <source>
        <dbReference type="Proteomes" id="UP000009081"/>
    </source>
</evidence>
<dbReference type="eggNOG" id="ENOG502ZIMJ">
    <property type="taxonomic scope" value="Bacteria"/>
</dbReference>
<dbReference type="RefSeq" id="WP_015857206.1">
    <property type="nucleotide sequence ID" value="NC_012808.1"/>
</dbReference>
<dbReference type="KEGG" id="mea:Mex_1p4020"/>
<sequence length="88" mass="9500">MASDGFPYPVDQPGNFSADDKPTSLGDALPREMARVRDEVLPEYLSIPGGILAATMMRQSLDAAARAMAEGDVVAMIRCHEDLKGYEV</sequence>